<name>A0A6N6RD13_9FLAO</name>
<sequence>MHKPVFHFHHFDSVDSTNSLLSKYLDEVSPSNWTVFSADSQQNGRGQMGTTWQDEPGANALMSILTPPISWPAQRMFDINMAVSLGIHRALDFILPIQLKWPNDLYFNGSKLGGVLIEPSLRGAYAQRVIVGIGINVHQSKWESGVRATSIALNKPNVPPVEELRKRIAENVAQSIQVLLDTGKVDKQQYLEHCLGYQTMQRYSSNQTEFEAKFVDVDERGRQVLLLPSGEKKVFDLKEVKLVL</sequence>
<dbReference type="InterPro" id="IPR004143">
    <property type="entry name" value="BPL_LPL_catalytic"/>
</dbReference>
<dbReference type="Gene3D" id="3.30.930.10">
    <property type="entry name" value="Bira Bifunctional Protein, Domain 2"/>
    <property type="match status" value="1"/>
</dbReference>
<dbReference type="Proteomes" id="UP000468650">
    <property type="component" value="Unassembled WGS sequence"/>
</dbReference>
<keyword evidence="4" id="KW-1185">Reference proteome</keyword>
<comment type="caution">
    <text evidence="3">The sequence shown here is derived from an EMBL/GenBank/DDBJ whole genome shotgun (WGS) entry which is preliminary data.</text>
</comment>
<evidence type="ECO:0000256" key="1">
    <source>
        <dbReference type="ARBA" id="ARBA00022598"/>
    </source>
</evidence>
<organism evidence="3 4">
    <name type="scientific">Phaeocystidibacter luteus</name>
    <dbReference type="NCBI Taxonomy" id="911197"/>
    <lineage>
        <taxon>Bacteria</taxon>
        <taxon>Pseudomonadati</taxon>
        <taxon>Bacteroidota</taxon>
        <taxon>Flavobacteriia</taxon>
        <taxon>Flavobacteriales</taxon>
        <taxon>Phaeocystidibacteraceae</taxon>
        <taxon>Phaeocystidibacter</taxon>
    </lineage>
</organism>
<dbReference type="PANTHER" id="PTHR12835:SF5">
    <property type="entry name" value="BIOTIN--PROTEIN LIGASE"/>
    <property type="match status" value="1"/>
</dbReference>
<dbReference type="InterPro" id="IPR004408">
    <property type="entry name" value="Biotin_CoA_COase_ligase"/>
</dbReference>
<dbReference type="PROSITE" id="PS51733">
    <property type="entry name" value="BPL_LPL_CATALYTIC"/>
    <property type="match status" value="1"/>
</dbReference>
<dbReference type="CDD" id="cd16442">
    <property type="entry name" value="BPL"/>
    <property type="match status" value="1"/>
</dbReference>
<reference evidence="3 4" key="1">
    <citation type="submission" date="2019-09" db="EMBL/GenBank/DDBJ databases">
        <title>Genomes of family Cryomorphaceae.</title>
        <authorList>
            <person name="Bowman J.P."/>
        </authorList>
    </citation>
    <scope>NUCLEOTIDE SEQUENCE [LARGE SCALE GENOMIC DNA]</scope>
    <source>
        <strain evidence="3 4">LMG 25704</strain>
    </source>
</reference>
<dbReference type="GO" id="GO:0005737">
    <property type="term" value="C:cytoplasm"/>
    <property type="evidence" value="ECO:0007669"/>
    <property type="project" value="TreeGrafter"/>
</dbReference>
<dbReference type="RefSeq" id="WP_151668323.1">
    <property type="nucleotide sequence ID" value="NZ_WBVO01000013.1"/>
</dbReference>
<dbReference type="SUPFAM" id="SSF55681">
    <property type="entry name" value="Class II aaRS and biotin synthetases"/>
    <property type="match status" value="1"/>
</dbReference>
<evidence type="ECO:0000313" key="4">
    <source>
        <dbReference type="Proteomes" id="UP000468650"/>
    </source>
</evidence>
<dbReference type="OrthoDB" id="9807064at2"/>
<evidence type="ECO:0000313" key="3">
    <source>
        <dbReference type="EMBL" id="KAB2806806.1"/>
    </source>
</evidence>
<dbReference type="PANTHER" id="PTHR12835">
    <property type="entry name" value="BIOTIN PROTEIN LIGASE"/>
    <property type="match status" value="1"/>
</dbReference>
<dbReference type="EMBL" id="WBVO01000013">
    <property type="protein sequence ID" value="KAB2806806.1"/>
    <property type="molecule type" value="Genomic_DNA"/>
</dbReference>
<feature type="domain" description="BPL/LPL catalytic" evidence="2">
    <location>
        <begin position="1"/>
        <end position="180"/>
    </location>
</feature>
<evidence type="ECO:0000259" key="2">
    <source>
        <dbReference type="PROSITE" id="PS51733"/>
    </source>
</evidence>
<protein>
    <submittedName>
        <fullName evidence="3">Biotin--[acetyl-CoA-carboxylase] ligase</fullName>
        <ecNumber evidence="3">6.3.4.15</ecNumber>
    </submittedName>
</protein>
<dbReference type="Pfam" id="PF03099">
    <property type="entry name" value="BPL_LplA_LipB"/>
    <property type="match status" value="1"/>
</dbReference>
<gene>
    <name evidence="3" type="ORF">F8C67_13135</name>
</gene>
<dbReference type="InterPro" id="IPR045864">
    <property type="entry name" value="aa-tRNA-synth_II/BPL/LPL"/>
</dbReference>
<accession>A0A6N6RD13</accession>
<dbReference type="NCBIfam" id="TIGR00121">
    <property type="entry name" value="birA_ligase"/>
    <property type="match status" value="1"/>
</dbReference>
<proteinExistence type="predicted"/>
<dbReference type="GO" id="GO:0004077">
    <property type="term" value="F:biotin--[biotin carboxyl-carrier protein] ligase activity"/>
    <property type="evidence" value="ECO:0007669"/>
    <property type="project" value="UniProtKB-EC"/>
</dbReference>
<dbReference type="EC" id="6.3.4.15" evidence="3"/>
<dbReference type="AlphaFoldDB" id="A0A6N6RD13"/>
<keyword evidence="1 3" id="KW-0436">Ligase</keyword>